<dbReference type="Proteomes" id="UP001055634">
    <property type="component" value="Segment"/>
</dbReference>
<keyword evidence="2" id="KW-1185">Reference proteome</keyword>
<organism evidence="1 2">
    <name type="scientific">Brevundimonas phage vB_BpoS-Gurke</name>
    <dbReference type="NCBI Taxonomy" id="2948599"/>
    <lineage>
        <taxon>Viruses</taxon>
        <taxon>Duplodnaviria</taxon>
        <taxon>Heunggongvirae</taxon>
        <taxon>Uroviricota</taxon>
        <taxon>Caudoviricetes</taxon>
        <taxon>Jeanschmidtviridae</taxon>
        <taxon>Kikimoravirus</taxon>
        <taxon>Kikimoravirus gurke</taxon>
    </lineage>
</organism>
<sequence>MPNPPRPATPKIPSMSEPPVMLLTPAFDRWNDADDLSLAWMTHAAARRRAEETL</sequence>
<accession>A0A9E7N3U9</accession>
<evidence type="ECO:0000313" key="1">
    <source>
        <dbReference type="EMBL" id="UTC28530.1"/>
    </source>
</evidence>
<reference evidence="1" key="1">
    <citation type="submission" date="2022-04" db="EMBL/GenBank/DDBJ databases">
        <authorList>
            <person name="Friedrich I."/>
            <person name="Schneider D."/>
            <person name="Poehlein A."/>
            <person name="Hertel R."/>
            <person name="Daniel R."/>
        </authorList>
    </citation>
    <scope>NUCLEOTIDE SEQUENCE</scope>
</reference>
<protein>
    <submittedName>
        <fullName evidence="1">Uncharacterized protein</fullName>
    </submittedName>
</protein>
<evidence type="ECO:0000313" key="2">
    <source>
        <dbReference type="Proteomes" id="UP001055634"/>
    </source>
</evidence>
<gene>
    <name evidence="1" type="ORF">GURKE_05280</name>
</gene>
<name>A0A9E7N3U9_9CAUD</name>
<proteinExistence type="predicted"/>
<dbReference type="EMBL" id="ON529850">
    <property type="protein sequence ID" value="UTC28530.1"/>
    <property type="molecule type" value="Genomic_DNA"/>
</dbReference>